<evidence type="ECO:0000313" key="2">
    <source>
        <dbReference type="Proteomes" id="UP000516230"/>
    </source>
</evidence>
<organism evidence="1 2">
    <name type="scientific">Streptomyces genisteinicus</name>
    <dbReference type="NCBI Taxonomy" id="2768068"/>
    <lineage>
        <taxon>Bacteria</taxon>
        <taxon>Bacillati</taxon>
        <taxon>Actinomycetota</taxon>
        <taxon>Actinomycetes</taxon>
        <taxon>Kitasatosporales</taxon>
        <taxon>Streptomycetaceae</taxon>
        <taxon>Streptomyces</taxon>
    </lineage>
</organism>
<gene>
    <name evidence="1" type="ORF">IAG43_10985</name>
</gene>
<reference evidence="1 2" key="1">
    <citation type="submission" date="2020-08" db="EMBL/GenBank/DDBJ databases">
        <title>A novel species.</title>
        <authorList>
            <person name="Gao J."/>
        </authorList>
    </citation>
    <scope>NUCLEOTIDE SEQUENCE [LARGE SCALE GENOMIC DNA]</scope>
    <source>
        <strain evidence="1 2">CRPJ-33</strain>
    </source>
</reference>
<dbReference type="PROSITE" id="PS51257">
    <property type="entry name" value="PROKAR_LIPOPROTEIN"/>
    <property type="match status" value="1"/>
</dbReference>
<name>A0A7H0HS92_9ACTN</name>
<sequence>MAGTGRKYRRLCGALSVSLLFVIAGCHDGGERRDVNQSEPAPTAGQLCGDDLVLAKTSAALEVITGGKREDIVDDGATLAGAARDIKVRRNSVLSDIGDVCHIAVPSAPRVRRLNVFWQLLPKNSDEPAPKYTTLRMGEGAGAAWDEAYVTFLCSASTAPHVSPAYVSVYVESRGFSTEPRDDVKNLSNAHLTVAHAFSLAIAKEVGCAEEARIPAEPVLIP</sequence>
<dbReference type="KEGG" id="sgj:IAG43_10985"/>
<proteinExistence type="predicted"/>
<protein>
    <recommendedName>
        <fullName evidence="3">Lipoprotein</fullName>
    </recommendedName>
</protein>
<accession>A0A7H0HS92</accession>
<evidence type="ECO:0008006" key="3">
    <source>
        <dbReference type="Google" id="ProtNLM"/>
    </source>
</evidence>
<keyword evidence="2" id="KW-1185">Reference proteome</keyword>
<dbReference type="AlphaFoldDB" id="A0A7H0HS92"/>
<evidence type="ECO:0000313" key="1">
    <source>
        <dbReference type="EMBL" id="QNP63408.1"/>
    </source>
</evidence>
<dbReference type="Proteomes" id="UP000516230">
    <property type="component" value="Chromosome"/>
</dbReference>
<dbReference type="RefSeq" id="WP_187740569.1">
    <property type="nucleotide sequence ID" value="NZ_CP060825.1"/>
</dbReference>
<dbReference type="EMBL" id="CP060825">
    <property type="protein sequence ID" value="QNP63408.1"/>
    <property type="molecule type" value="Genomic_DNA"/>
</dbReference>